<comment type="similarity">
    <text evidence="1 5">Belongs to the universal ribosomal protein uL10 family.</text>
</comment>
<sequence length="173" mass="18892">MAKTKEQKSDALKILKEQMTGAKSMIVADFNGLTVVATEELRNKCKEENVEFLAVKKTLLKKLISELKLEGQDKIDYSGSMAVAFGREDEVAPAKILADFAKNHEEVQFRGGIVENEIIDIPGIKALAALPSKLELYAKIVGSINAPISGFVNVLAGTLRSFVTVINNIKDNK</sequence>
<keyword evidence="2 5" id="KW-0689">Ribosomal protein</keyword>
<dbReference type="CDD" id="cd05797">
    <property type="entry name" value="Ribosomal_L10"/>
    <property type="match status" value="1"/>
</dbReference>
<dbReference type="GO" id="GO:0005840">
    <property type="term" value="C:ribosome"/>
    <property type="evidence" value="ECO:0007669"/>
    <property type="project" value="UniProtKB-KW"/>
</dbReference>
<evidence type="ECO:0000256" key="1">
    <source>
        <dbReference type="ARBA" id="ARBA00008889"/>
    </source>
</evidence>
<dbReference type="NCBIfam" id="NF000955">
    <property type="entry name" value="PRK00099.1-1"/>
    <property type="match status" value="1"/>
</dbReference>
<reference evidence="6 7" key="1">
    <citation type="journal article" date="2016" name="Nat. Commun.">
        <title>Thousands of microbial genomes shed light on interconnected biogeochemical processes in an aquifer system.</title>
        <authorList>
            <person name="Anantharaman K."/>
            <person name="Brown C.T."/>
            <person name="Hug L.A."/>
            <person name="Sharon I."/>
            <person name="Castelle C.J."/>
            <person name="Probst A.J."/>
            <person name="Thomas B.C."/>
            <person name="Singh A."/>
            <person name="Wilkins M.J."/>
            <person name="Karaoz U."/>
            <person name="Brodie E.L."/>
            <person name="Williams K.H."/>
            <person name="Hubbard S.S."/>
            <person name="Banfield J.F."/>
        </authorList>
    </citation>
    <scope>NUCLEOTIDE SEQUENCE [LARGE SCALE GENOMIC DNA]</scope>
</reference>
<evidence type="ECO:0000256" key="3">
    <source>
        <dbReference type="ARBA" id="ARBA00023274"/>
    </source>
</evidence>
<proteinExistence type="inferred from homology"/>
<dbReference type="Pfam" id="PF00466">
    <property type="entry name" value="Ribosomal_L10"/>
    <property type="match status" value="1"/>
</dbReference>
<evidence type="ECO:0000313" key="7">
    <source>
        <dbReference type="Proteomes" id="UP000179001"/>
    </source>
</evidence>
<dbReference type="InterPro" id="IPR043141">
    <property type="entry name" value="Ribosomal_uL10-like_sf"/>
</dbReference>
<gene>
    <name evidence="5" type="primary">rplJ</name>
    <name evidence="6" type="ORF">A2478_04445</name>
</gene>
<dbReference type="GO" id="GO:0070180">
    <property type="term" value="F:large ribosomal subunit rRNA binding"/>
    <property type="evidence" value="ECO:0007669"/>
    <property type="project" value="UniProtKB-UniRule"/>
</dbReference>
<dbReference type="PANTHER" id="PTHR11560">
    <property type="entry name" value="39S RIBOSOMAL PROTEIN L10, MITOCHONDRIAL"/>
    <property type="match status" value="1"/>
</dbReference>
<organism evidence="6 7">
    <name type="scientific">Candidatus Falkowbacteria bacterium RIFOXYC2_FULL_36_12</name>
    <dbReference type="NCBI Taxonomy" id="1798002"/>
    <lineage>
        <taxon>Bacteria</taxon>
        <taxon>Candidatus Falkowiibacteriota</taxon>
    </lineage>
</organism>
<dbReference type="Proteomes" id="UP000179001">
    <property type="component" value="Unassembled WGS sequence"/>
</dbReference>
<comment type="function">
    <text evidence="5">Forms part of the ribosomal stalk, playing a central role in the interaction of the ribosome with GTP-bound translation factors.</text>
</comment>
<dbReference type="Gene3D" id="6.10.250.290">
    <property type="match status" value="1"/>
</dbReference>
<comment type="caution">
    <text evidence="6">The sequence shown here is derived from an EMBL/GenBank/DDBJ whole genome shotgun (WGS) entry which is preliminary data.</text>
</comment>
<comment type="subunit">
    <text evidence="5">Part of the ribosomal stalk of the 50S ribosomal subunit. The N-terminus interacts with L11 and the large rRNA to form the base of the stalk. The C-terminus forms an elongated spine to which L12 dimers bind in a sequential fashion forming a multimeric L10(L12)X complex.</text>
</comment>
<dbReference type="HAMAP" id="MF_00362">
    <property type="entry name" value="Ribosomal_uL10"/>
    <property type="match status" value="1"/>
</dbReference>
<dbReference type="Gene3D" id="3.30.70.1730">
    <property type="match status" value="1"/>
</dbReference>
<dbReference type="STRING" id="1798002.A2478_04445"/>
<protein>
    <recommendedName>
        <fullName evidence="4 5">Large ribosomal subunit protein uL10</fullName>
    </recommendedName>
</protein>
<evidence type="ECO:0000256" key="2">
    <source>
        <dbReference type="ARBA" id="ARBA00022980"/>
    </source>
</evidence>
<evidence type="ECO:0000313" key="6">
    <source>
        <dbReference type="EMBL" id="OGF31708.1"/>
    </source>
</evidence>
<dbReference type="SUPFAM" id="SSF160369">
    <property type="entry name" value="Ribosomal protein L10-like"/>
    <property type="match status" value="1"/>
</dbReference>
<dbReference type="GO" id="GO:1990904">
    <property type="term" value="C:ribonucleoprotein complex"/>
    <property type="evidence" value="ECO:0007669"/>
    <property type="project" value="UniProtKB-KW"/>
</dbReference>
<keyword evidence="3 5" id="KW-0687">Ribonucleoprotein</keyword>
<accession>A0A1F5SYA9</accession>
<dbReference type="InterPro" id="IPR022973">
    <property type="entry name" value="Ribosomal_uL10_bac"/>
</dbReference>
<evidence type="ECO:0000256" key="4">
    <source>
        <dbReference type="ARBA" id="ARBA00035202"/>
    </source>
</evidence>
<dbReference type="AlphaFoldDB" id="A0A1F5SYA9"/>
<dbReference type="InterPro" id="IPR001790">
    <property type="entry name" value="Ribosomal_uL10"/>
</dbReference>
<dbReference type="GO" id="GO:0006412">
    <property type="term" value="P:translation"/>
    <property type="evidence" value="ECO:0007669"/>
    <property type="project" value="UniProtKB-UniRule"/>
</dbReference>
<keyword evidence="5" id="KW-0694">RNA-binding</keyword>
<dbReference type="InterPro" id="IPR047865">
    <property type="entry name" value="Ribosomal_uL10_bac_type"/>
</dbReference>
<keyword evidence="5" id="KW-0699">rRNA-binding</keyword>
<name>A0A1F5SYA9_9BACT</name>
<dbReference type="EMBL" id="MFGJ01000007">
    <property type="protein sequence ID" value="OGF31708.1"/>
    <property type="molecule type" value="Genomic_DNA"/>
</dbReference>
<evidence type="ECO:0000256" key="5">
    <source>
        <dbReference type="HAMAP-Rule" id="MF_00362"/>
    </source>
</evidence>